<evidence type="ECO:0000313" key="2">
    <source>
        <dbReference type="Proteomes" id="UP000184184"/>
    </source>
</evidence>
<name>A0A1M7QLB5_9BACI</name>
<proteinExistence type="predicted"/>
<sequence>MLAVQKIEKATLVESSQKFVTDKTNISSILNAFEENTDQFKEYTDPISNKLQSESYYSLAFFKGKENETPQKGTYAIHLFDDDTMIFTDVTKNKSYINQDPNDDLLNIFKNMISIP</sequence>
<dbReference type="AlphaFoldDB" id="A0A1M7QLB5"/>
<accession>A0A1M7QLB5</accession>
<dbReference type="EMBL" id="FRCZ01000007">
    <property type="protein sequence ID" value="SHN31708.1"/>
    <property type="molecule type" value="Genomic_DNA"/>
</dbReference>
<gene>
    <name evidence="1" type="ORF">SAMN05216179_3302</name>
</gene>
<evidence type="ECO:0000313" key="1">
    <source>
        <dbReference type="EMBL" id="SHN31708.1"/>
    </source>
</evidence>
<keyword evidence="2" id="KW-1185">Reference proteome</keyword>
<organism evidence="1 2">
    <name type="scientific">Gracilibacillus kekensis</name>
    <dbReference type="NCBI Taxonomy" id="1027249"/>
    <lineage>
        <taxon>Bacteria</taxon>
        <taxon>Bacillati</taxon>
        <taxon>Bacillota</taxon>
        <taxon>Bacilli</taxon>
        <taxon>Bacillales</taxon>
        <taxon>Bacillaceae</taxon>
        <taxon>Gracilibacillus</taxon>
    </lineage>
</organism>
<dbReference type="RefSeq" id="WP_073202932.1">
    <property type="nucleotide sequence ID" value="NZ_FRCZ01000007.1"/>
</dbReference>
<dbReference type="Proteomes" id="UP000184184">
    <property type="component" value="Unassembled WGS sequence"/>
</dbReference>
<reference evidence="1 2" key="1">
    <citation type="submission" date="2016-11" db="EMBL/GenBank/DDBJ databases">
        <authorList>
            <person name="Jaros S."/>
            <person name="Januszkiewicz K."/>
            <person name="Wedrychowicz H."/>
        </authorList>
    </citation>
    <scope>NUCLEOTIDE SEQUENCE [LARGE SCALE GENOMIC DNA]</scope>
    <source>
        <strain evidence="1 2">CGMCC 1.10681</strain>
    </source>
</reference>
<dbReference type="STRING" id="1027249.SAMN05216179_3302"/>
<protein>
    <submittedName>
        <fullName evidence="1">Uncharacterized protein</fullName>
    </submittedName>
</protein>